<keyword evidence="3" id="KW-1185">Reference proteome</keyword>
<gene>
    <name evidence="2" type="ORF">EYF80_064840</name>
</gene>
<feature type="region of interest" description="Disordered" evidence="1">
    <location>
        <begin position="33"/>
        <end position="114"/>
    </location>
</feature>
<name>A0A4Z2E8N1_9TELE</name>
<evidence type="ECO:0000256" key="1">
    <source>
        <dbReference type="SAM" id="MobiDB-lite"/>
    </source>
</evidence>
<evidence type="ECO:0000313" key="3">
    <source>
        <dbReference type="Proteomes" id="UP000314294"/>
    </source>
</evidence>
<reference evidence="2 3" key="1">
    <citation type="submission" date="2019-03" db="EMBL/GenBank/DDBJ databases">
        <title>First draft genome of Liparis tanakae, snailfish: a comprehensive survey of snailfish specific genes.</title>
        <authorList>
            <person name="Kim W."/>
            <person name="Song I."/>
            <person name="Jeong J.-H."/>
            <person name="Kim D."/>
            <person name="Kim S."/>
            <person name="Ryu S."/>
            <person name="Song J.Y."/>
            <person name="Lee S.K."/>
        </authorList>
    </citation>
    <scope>NUCLEOTIDE SEQUENCE [LARGE SCALE GENOMIC DNA]</scope>
    <source>
        <tissue evidence="2">Muscle</tissue>
    </source>
</reference>
<dbReference type="EMBL" id="SRLO01013625">
    <property type="protein sequence ID" value="TNN25033.1"/>
    <property type="molecule type" value="Genomic_DNA"/>
</dbReference>
<protein>
    <submittedName>
        <fullName evidence="2">Uncharacterized protein</fullName>
    </submittedName>
</protein>
<feature type="compositionally biased region" description="Basic and acidic residues" evidence="1">
    <location>
        <begin position="84"/>
        <end position="114"/>
    </location>
</feature>
<proteinExistence type="predicted"/>
<dbReference type="AlphaFoldDB" id="A0A4Z2E8N1"/>
<organism evidence="2 3">
    <name type="scientific">Liparis tanakae</name>
    <name type="common">Tanaka's snailfish</name>
    <dbReference type="NCBI Taxonomy" id="230148"/>
    <lineage>
        <taxon>Eukaryota</taxon>
        <taxon>Metazoa</taxon>
        <taxon>Chordata</taxon>
        <taxon>Craniata</taxon>
        <taxon>Vertebrata</taxon>
        <taxon>Euteleostomi</taxon>
        <taxon>Actinopterygii</taxon>
        <taxon>Neopterygii</taxon>
        <taxon>Teleostei</taxon>
        <taxon>Neoteleostei</taxon>
        <taxon>Acanthomorphata</taxon>
        <taxon>Eupercaria</taxon>
        <taxon>Perciformes</taxon>
        <taxon>Cottioidei</taxon>
        <taxon>Cottales</taxon>
        <taxon>Liparidae</taxon>
        <taxon>Liparis</taxon>
    </lineage>
</organism>
<dbReference type="Proteomes" id="UP000314294">
    <property type="component" value="Unassembled WGS sequence"/>
</dbReference>
<evidence type="ECO:0000313" key="2">
    <source>
        <dbReference type="EMBL" id="TNN25033.1"/>
    </source>
</evidence>
<comment type="caution">
    <text evidence="2">The sequence shown here is derived from an EMBL/GenBank/DDBJ whole genome shotgun (WGS) entry which is preliminary data.</text>
</comment>
<accession>A0A4Z2E8N1</accession>
<sequence>MERQQPPVPPPPHWIDIMCEGLRCGVTPTLLIPGARGPQLEGPGRSGGDLTERPLRQLAASADPGGRVQATSQMPADPQGLEQTCDRGAEARGPRREASLYADTPERTGEHMVI</sequence>